<dbReference type="PANTHER" id="PTHR41774:SF1">
    <property type="entry name" value="NGG1P INTERACTING FACTOR NIF3"/>
    <property type="match status" value="1"/>
</dbReference>
<gene>
    <name evidence="1" type="ORF">FE785_07155</name>
</gene>
<dbReference type="InterPro" id="IPR036069">
    <property type="entry name" value="DUF34/NIF3_sf"/>
</dbReference>
<organism evidence="1 2">
    <name type="scientific">Thiomicrorhabdus sediminis</name>
    <dbReference type="NCBI Taxonomy" id="2580412"/>
    <lineage>
        <taxon>Bacteria</taxon>
        <taxon>Pseudomonadati</taxon>
        <taxon>Pseudomonadota</taxon>
        <taxon>Gammaproteobacteria</taxon>
        <taxon>Thiotrichales</taxon>
        <taxon>Piscirickettsiaceae</taxon>
        <taxon>Thiomicrorhabdus</taxon>
    </lineage>
</organism>
<evidence type="ECO:0000313" key="2">
    <source>
        <dbReference type="Proteomes" id="UP000304864"/>
    </source>
</evidence>
<dbReference type="EMBL" id="CP040602">
    <property type="protein sequence ID" value="QCU90422.1"/>
    <property type="molecule type" value="Genomic_DNA"/>
</dbReference>
<dbReference type="Proteomes" id="UP000304864">
    <property type="component" value="Chromosome"/>
</dbReference>
<dbReference type="InterPro" id="IPR015867">
    <property type="entry name" value="N-reg_PII/ATP_PRibTrfase_C"/>
</dbReference>
<dbReference type="Gene3D" id="3.30.70.120">
    <property type="match status" value="1"/>
</dbReference>
<dbReference type="RefSeq" id="WP_138565097.1">
    <property type="nucleotide sequence ID" value="NZ_CP040602.1"/>
</dbReference>
<keyword evidence="2" id="KW-1185">Reference proteome</keyword>
<dbReference type="KEGG" id="thig:FE785_07155"/>
<dbReference type="FunFam" id="3.30.70.120:FF:000006">
    <property type="entry name" value="GTP cyclohydrolase 1 type 2 homolog"/>
    <property type="match status" value="1"/>
</dbReference>
<dbReference type="AlphaFoldDB" id="A0A4P9K5Y8"/>
<evidence type="ECO:0000313" key="1">
    <source>
        <dbReference type="EMBL" id="QCU90422.1"/>
    </source>
</evidence>
<accession>A0A4P9K5Y8</accession>
<reference evidence="1 2" key="1">
    <citation type="submission" date="2019-05" db="EMBL/GenBank/DDBJ databases">
        <title>Thiomicrorhabdus sediminis sp. nov, a novel sulfur-oxidizing bacterium isolated from coastal sediment.</title>
        <authorList>
            <person name="Liu X."/>
        </authorList>
    </citation>
    <scope>NUCLEOTIDE SEQUENCE [LARGE SCALE GENOMIC DNA]</scope>
    <source>
        <strain evidence="1 2">G1</strain>
    </source>
</reference>
<name>A0A4P9K5Y8_9GAMM</name>
<dbReference type="PANTHER" id="PTHR41774">
    <property type="match status" value="1"/>
</dbReference>
<protein>
    <submittedName>
        <fullName evidence="1">NGG1p interacting factor NIF3</fullName>
    </submittedName>
</protein>
<proteinExistence type="predicted"/>
<sequence length="109" mass="12006">MADRSLYKLTVFIPETHLEQVKQAMFAAGGGVIGNYDNCSWQVKGQGQFRALPGSSAFIGELNELAVVDEYRVELVVEKSRIKAVIAALKSAHPYETPAFDVLEVISEF</sequence>
<dbReference type="SUPFAM" id="SSF102705">
    <property type="entry name" value="NIF3 (NGG1p interacting factor 3)-like"/>
    <property type="match status" value="1"/>
</dbReference>
<dbReference type="OrthoDB" id="9795763at2"/>